<evidence type="ECO:0000313" key="3">
    <source>
        <dbReference type="Proteomes" id="UP000030748"/>
    </source>
</evidence>
<dbReference type="PROSITE" id="PS50181">
    <property type="entry name" value="FBOX"/>
    <property type="match status" value="1"/>
</dbReference>
<dbReference type="Pfam" id="PF24758">
    <property type="entry name" value="LRR_At5g56370"/>
    <property type="match status" value="1"/>
</dbReference>
<accession>A0A022QNA5</accession>
<dbReference type="SUPFAM" id="SSF81383">
    <property type="entry name" value="F-box domain"/>
    <property type="match status" value="1"/>
</dbReference>
<name>A0A022QNA5_ERYGU</name>
<dbReference type="CDD" id="cd22160">
    <property type="entry name" value="F-box_AtFBL13-like"/>
    <property type="match status" value="1"/>
</dbReference>
<evidence type="ECO:0000259" key="1">
    <source>
        <dbReference type="PROSITE" id="PS50181"/>
    </source>
</evidence>
<protein>
    <recommendedName>
        <fullName evidence="1">F-box domain-containing protein</fullName>
    </recommendedName>
</protein>
<dbReference type="AlphaFoldDB" id="A0A022QNA5"/>
<dbReference type="Pfam" id="PF00646">
    <property type="entry name" value="F-box"/>
    <property type="match status" value="1"/>
</dbReference>
<organism evidence="2 3">
    <name type="scientific">Erythranthe guttata</name>
    <name type="common">Yellow monkey flower</name>
    <name type="synonym">Mimulus guttatus</name>
    <dbReference type="NCBI Taxonomy" id="4155"/>
    <lineage>
        <taxon>Eukaryota</taxon>
        <taxon>Viridiplantae</taxon>
        <taxon>Streptophyta</taxon>
        <taxon>Embryophyta</taxon>
        <taxon>Tracheophyta</taxon>
        <taxon>Spermatophyta</taxon>
        <taxon>Magnoliopsida</taxon>
        <taxon>eudicotyledons</taxon>
        <taxon>Gunneridae</taxon>
        <taxon>Pentapetalae</taxon>
        <taxon>asterids</taxon>
        <taxon>lamiids</taxon>
        <taxon>Lamiales</taxon>
        <taxon>Phrymaceae</taxon>
        <taxon>Erythranthe</taxon>
    </lineage>
</organism>
<feature type="non-terminal residue" evidence="2">
    <location>
        <position position="472"/>
    </location>
</feature>
<sequence length="472" mass="56150">MEKTDSLDDSKSMDRISELPNDILQRILYFLSQEDAVRTSVLSKSWRDIWRTRPNLDFRGPFNLNDLKQKFLSLVENTLQRYCDHRLSLEEFHLHIWLDDFWYQKSVSLLEKWIPRLKNMGVKEFRLSICSEHYPRYTDLDLPCVVFEQESLRHLRVRRFKLDRKAVERIVLLNNLRSLHLQEINIEDEEVFQKIISNCPSIETMRIENCEGSRNINVDNLRRLKDFHSSGFNLGVANTERCSFEISHQSIETIFITYGNLLFHKGVEFRFLDVLRLHGVRLLPDNLSSCKFPSLKRLVLDHCDGFEVIELFIDAPKIKSFEYKGNFVPSITFVTTQNEWDSHIFVRSADASSSWWFIKLNELLKSLSQSNIRSLAIYYIYHPRNIVHEPQFVILDKPVVVESVKLKCDNSTLFSPLLNGVFRIFRPRNICDFDMVAWDMDVIECLWKIFMERESGDKDEPFRRFWKRELEE</sequence>
<evidence type="ECO:0000313" key="2">
    <source>
        <dbReference type="EMBL" id="EYU30192.1"/>
    </source>
</evidence>
<reference evidence="2 3" key="1">
    <citation type="journal article" date="2013" name="Proc. Natl. Acad. Sci. U.S.A.">
        <title>Fine-scale variation in meiotic recombination in Mimulus inferred from population shotgun sequencing.</title>
        <authorList>
            <person name="Hellsten U."/>
            <person name="Wright K.M."/>
            <person name="Jenkins J."/>
            <person name="Shu S."/>
            <person name="Yuan Y."/>
            <person name="Wessler S.R."/>
            <person name="Schmutz J."/>
            <person name="Willis J.H."/>
            <person name="Rokhsar D.S."/>
        </authorList>
    </citation>
    <scope>NUCLEOTIDE SEQUENCE [LARGE SCALE GENOMIC DNA]</scope>
    <source>
        <strain evidence="3">cv. DUN x IM62</strain>
    </source>
</reference>
<dbReference type="InterPro" id="IPR001810">
    <property type="entry name" value="F-box_dom"/>
</dbReference>
<dbReference type="EMBL" id="KI631110">
    <property type="protein sequence ID" value="EYU30192.1"/>
    <property type="molecule type" value="Genomic_DNA"/>
</dbReference>
<dbReference type="InterPro" id="IPR055411">
    <property type="entry name" value="LRR_FXL15/At3g58940/PEG3-like"/>
</dbReference>
<dbReference type="Gene3D" id="3.80.10.10">
    <property type="entry name" value="Ribonuclease Inhibitor"/>
    <property type="match status" value="1"/>
</dbReference>
<dbReference type="SMART" id="SM00256">
    <property type="entry name" value="FBOX"/>
    <property type="match status" value="1"/>
</dbReference>
<gene>
    <name evidence="2" type="ORF">MIMGU_mgv1a020895mg</name>
</gene>
<dbReference type="PANTHER" id="PTHR31639:SF42">
    <property type="entry name" value="OS02G0160200 PROTEIN"/>
    <property type="match status" value="1"/>
</dbReference>
<proteinExistence type="predicted"/>
<dbReference type="InterPro" id="IPR036047">
    <property type="entry name" value="F-box-like_dom_sf"/>
</dbReference>
<dbReference type="InterPro" id="IPR032675">
    <property type="entry name" value="LRR_dom_sf"/>
</dbReference>
<dbReference type="PANTHER" id="PTHR31639">
    <property type="entry name" value="F-BOX PROTEIN-LIKE"/>
    <property type="match status" value="1"/>
</dbReference>
<dbReference type="SUPFAM" id="SSF52047">
    <property type="entry name" value="RNI-like"/>
    <property type="match status" value="1"/>
</dbReference>
<dbReference type="Proteomes" id="UP000030748">
    <property type="component" value="Unassembled WGS sequence"/>
</dbReference>
<dbReference type="InterPro" id="IPR053781">
    <property type="entry name" value="F-box_AtFBL13-like"/>
</dbReference>
<dbReference type="Gene3D" id="1.20.1280.50">
    <property type="match status" value="1"/>
</dbReference>
<feature type="domain" description="F-box" evidence="1">
    <location>
        <begin position="13"/>
        <end position="61"/>
    </location>
</feature>
<keyword evidence="3" id="KW-1185">Reference proteome</keyword>